<feature type="non-terminal residue" evidence="5">
    <location>
        <position position="1"/>
    </location>
</feature>
<organism evidence="5 6">
    <name type="scientific">Acromyrmex charruanus</name>
    <dbReference type="NCBI Taxonomy" id="2715315"/>
    <lineage>
        <taxon>Eukaryota</taxon>
        <taxon>Metazoa</taxon>
        <taxon>Ecdysozoa</taxon>
        <taxon>Arthropoda</taxon>
        <taxon>Hexapoda</taxon>
        <taxon>Insecta</taxon>
        <taxon>Pterygota</taxon>
        <taxon>Neoptera</taxon>
        <taxon>Endopterygota</taxon>
        <taxon>Hymenoptera</taxon>
        <taxon>Apocrita</taxon>
        <taxon>Aculeata</taxon>
        <taxon>Formicoidea</taxon>
        <taxon>Formicidae</taxon>
        <taxon>Myrmicinae</taxon>
        <taxon>Acromyrmex</taxon>
    </lineage>
</organism>
<evidence type="ECO:0000259" key="2">
    <source>
        <dbReference type="Pfam" id="PF22987"/>
    </source>
</evidence>
<accession>A0A836GEL4</accession>
<gene>
    <name evidence="5" type="primary">Jmjd1c</name>
    <name evidence="5" type="ORF">G6Z76_0010199</name>
</gene>
<reference evidence="5" key="1">
    <citation type="submission" date="2020-03" db="EMBL/GenBank/DDBJ databases">
        <title>Relaxed selection underlies rapid genomic changes in the transitions from sociality to social parasitism in ants.</title>
        <authorList>
            <person name="Bi X."/>
        </authorList>
    </citation>
    <scope>NUCLEOTIDE SEQUENCE</scope>
    <source>
        <strain evidence="5">BGI-DK2014a</strain>
        <tissue evidence="5">Whole body</tissue>
    </source>
</reference>
<evidence type="ECO:0000256" key="1">
    <source>
        <dbReference type="SAM" id="MobiDB-lite"/>
    </source>
</evidence>
<evidence type="ECO:0000313" key="5">
    <source>
        <dbReference type="EMBL" id="KAG5340018.1"/>
    </source>
</evidence>
<dbReference type="Pfam" id="PF22987">
    <property type="entry name" value="Tudor_KDM3B"/>
    <property type="match status" value="1"/>
</dbReference>
<name>A0A836GEL4_9HYME</name>
<dbReference type="InterPro" id="IPR054504">
    <property type="entry name" value="PWWP_KDM3B"/>
</dbReference>
<feature type="non-terminal residue" evidence="5">
    <location>
        <position position="418"/>
    </location>
</feature>
<dbReference type="Proteomes" id="UP000669903">
    <property type="component" value="Unassembled WGS sequence"/>
</dbReference>
<sequence length="418" mass="47556">MAYKFREEIVGKRFLSVSGFTKLKVNKISEWGWRAGVIRAASHRDNGCHDLQILVEYDDVEWQRREWLSPHRDAVFSFFLIERGLYWAERPDPRHASLIPIDHHNHANNNHHQHRINGKPLRGATAVADTVAWPALTFYPLVARAELHEDAMPIEFMQDRKLDFVDYSKLKPFTQDWELTKGAMPWGNAVRRWAEMQDGQRILLTTPSVLVGFRVEVYRAEGTTQWYTAVIVGYNESTKDLTVTDDTVLEDHNEDPTLVQMRLIGDGVVESIMRGEVVGMTPRRSRSSTALTHALVVPRPGRRPRRRPGNAAQLQTTPRVQSPISQQLEKGNFRKVQTKLNTSIEITMEGIFFGSKSGLGRDKFHLGVGNSFLGKDMVVGGLIPDNFVDLKWEKDRNSGIPEMETVILPLVPSLSNSQ</sequence>
<protein>
    <submittedName>
        <fullName evidence="5">JHD2C protein</fullName>
    </submittedName>
</protein>
<proteinExistence type="predicted"/>
<dbReference type="Pfam" id="PF22989">
    <property type="entry name" value="DUF7030"/>
    <property type="match status" value="1"/>
</dbReference>
<evidence type="ECO:0000259" key="4">
    <source>
        <dbReference type="Pfam" id="PF22989"/>
    </source>
</evidence>
<dbReference type="AlphaFoldDB" id="A0A836GEL4"/>
<comment type="caution">
    <text evidence="5">The sequence shown here is derived from an EMBL/GenBank/DDBJ whole genome shotgun (WGS) entry which is preliminary data.</text>
</comment>
<dbReference type="InterPro" id="IPR054294">
    <property type="entry name" value="DUF7030"/>
</dbReference>
<feature type="domain" description="Lysine-specific demethylase 3A/B tudor" evidence="2">
    <location>
        <begin position="202"/>
        <end position="276"/>
    </location>
</feature>
<feature type="region of interest" description="Disordered" evidence="1">
    <location>
        <begin position="299"/>
        <end position="324"/>
    </location>
</feature>
<feature type="compositionally biased region" description="Polar residues" evidence="1">
    <location>
        <begin position="312"/>
        <end position="324"/>
    </location>
</feature>
<evidence type="ECO:0000313" key="6">
    <source>
        <dbReference type="Proteomes" id="UP000669903"/>
    </source>
</evidence>
<dbReference type="Pfam" id="PF22988">
    <property type="entry name" value="PWWP_KDM3B"/>
    <property type="match status" value="1"/>
</dbReference>
<keyword evidence="6" id="KW-1185">Reference proteome</keyword>
<dbReference type="EMBL" id="JAANIC010003468">
    <property type="protein sequence ID" value="KAG5340018.1"/>
    <property type="molecule type" value="Genomic_DNA"/>
</dbReference>
<feature type="domain" description="DUF7030" evidence="4">
    <location>
        <begin position="8"/>
        <end position="67"/>
    </location>
</feature>
<evidence type="ECO:0000259" key="3">
    <source>
        <dbReference type="Pfam" id="PF22988"/>
    </source>
</evidence>
<dbReference type="InterPro" id="IPR054503">
    <property type="entry name" value="KDM3AB_Tudor"/>
</dbReference>
<feature type="domain" description="Lysine-specific demethylase 3B PWWP" evidence="3">
    <location>
        <begin position="126"/>
        <end position="200"/>
    </location>
</feature>